<evidence type="ECO:0000313" key="1">
    <source>
        <dbReference type="EMBL" id="GMG24552.1"/>
    </source>
</evidence>
<sequence>MDDASPPVSERIENWRVNLQSKKSHGRAEMLDISHELSITIRSTIDATAVAVSGIIWLVECQIYYQSANQCSPSAKVKSKVLTAPVTGLTTSWPKSATITVSLPNIDWDHPNAISAARELMAATNRRQIEVRGVCILYVVGGYGCYSRTSFVNKQGHRKQYVIAGYYFMVTYPA</sequence>
<dbReference type="AlphaFoldDB" id="A0AAN5BNI6"/>
<accession>A0AAN5BNI6</accession>
<proteinExistence type="predicted"/>
<name>A0AAN5BNI6_ASPOZ</name>
<gene>
    <name evidence="1" type="ORF">Aory04_000177200</name>
</gene>
<dbReference type="Proteomes" id="UP001165205">
    <property type="component" value="Unassembled WGS sequence"/>
</dbReference>
<protein>
    <submittedName>
        <fullName evidence="1">Unnamed protein product</fullName>
    </submittedName>
</protein>
<evidence type="ECO:0000313" key="2">
    <source>
        <dbReference type="Proteomes" id="UP001165205"/>
    </source>
</evidence>
<organism evidence="1 2">
    <name type="scientific">Aspergillus oryzae</name>
    <name type="common">Yellow koji mold</name>
    <dbReference type="NCBI Taxonomy" id="5062"/>
    <lineage>
        <taxon>Eukaryota</taxon>
        <taxon>Fungi</taxon>
        <taxon>Dikarya</taxon>
        <taxon>Ascomycota</taxon>
        <taxon>Pezizomycotina</taxon>
        <taxon>Eurotiomycetes</taxon>
        <taxon>Eurotiomycetidae</taxon>
        <taxon>Eurotiales</taxon>
        <taxon>Aspergillaceae</taxon>
        <taxon>Aspergillus</taxon>
        <taxon>Aspergillus subgen. Circumdati</taxon>
    </lineage>
</organism>
<comment type="caution">
    <text evidence="1">The sequence shown here is derived from an EMBL/GenBank/DDBJ whole genome shotgun (WGS) entry which is preliminary data.</text>
</comment>
<reference evidence="1" key="1">
    <citation type="submission" date="2023-04" db="EMBL/GenBank/DDBJ databases">
        <title>Aspergillus oryzae NBRC 4228.</title>
        <authorList>
            <person name="Ichikawa N."/>
            <person name="Sato H."/>
            <person name="Tonouchi N."/>
        </authorList>
    </citation>
    <scope>NUCLEOTIDE SEQUENCE</scope>
    <source>
        <strain evidence="1">NBRC 4228</strain>
    </source>
</reference>
<dbReference type="EMBL" id="BSYA01000012">
    <property type="protein sequence ID" value="GMG24552.1"/>
    <property type="molecule type" value="Genomic_DNA"/>
</dbReference>